<reference evidence="3 4" key="1">
    <citation type="journal article" date="2008" name="Int. J. Syst. Evol. Microbiol.">
        <title>Bizionia argentinensis sp. nov., isolated from surface marine water in Antarctica.</title>
        <authorList>
            <person name="Bercovich A."/>
            <person name="Vazquez S.C."/>
            <person name="Yankilevich P."/>
            <person name="Coria S.H."/>
            <person name="Foti M."/>
            <person name="Hernandez E."/>
            <person name="Vidal A."/>
            <person name="Ruberto L."/>
            <person name="Melo C."/>
            <person name="Marenssi S."/>
            <person name="Criscuolo M."/>
            <person name="Memoli M."/>
            <person name="Arguelles M."/>
            <person name="Mac Cormack W.P."/>
        </authorList>
    </citation>
    <scope>NUCLEOTIDE SEQUENCE [LARGE SCALE GENOMIC DNA]</scope>
    <source>
        <strain evidence="3 4">JUB59</strain>
    </source>
</reference>
<dbReference type="SUPFAM" id="SSF56281">
    <property type="entry name" value="Metallo-hydrolase/oxidoreductase"/>
    <property type="match status" value="1"/>
</dbReference>
<dbReference type="SMART" id="SM00849">
    <property type="entry name" value="Lactamase_B"/>
    <property type="match status" value="1"/>
</dbReference>
<dbReference type="Gene3D" id="3.60.15.10">
    <property type="entry name" value="Ribonuclease Z/Hydroxyacylglutathione hydrolase-like"/>
    <property type="match status" value="1"/>
</dbReference>
<dbReference type="PATRIC" id="fig|1046627.3.peg.1682"/>
<evidence type="ECO:0000256" key="1">
    <source>
        <dbReference type="ARBA" id="ARBA00022723"/>
    </source>
</evidence>
<feature type="domain" description="Rhodanese" evidence="2">
    <location>
        <begin position="269"/>
        <end position="360"/>
    </location>
</feature>
<accession>G2EDT5</accession>
<dbReference type="GO" id="GO:0050313">
    <property type="term" value="F:sulfur dioxygenase activity"/>
    <property type="evidence" value="ECO:0007669"/>
    <property type="project" value="InterPro"/>
</dbReference>
<keyword evidence="4" id="KW-1185">Reference proteome</keyword>
<feature type="domain" description="Rhodanese" evidence="2">
    <location>
        <begin position="374"/>
        <end position="462"/>
    </location>
</feature>
<evidence type="ECO:0000259" key="2">
    <source>
        <dbReference type="PROSITE" id="PS50206"/>
    </source>
</evidence>
<dbReference type="Pfam" id="PF00581">
    <property type="entry name" value="Rhodanese"/>
    <property type="match status" value="2"/>
</dbReference>
<proteinExistence type="predicted"/>
<dbReference type="Pfam" id="PF00753">
    <property type="entry name" value="Lactamase_B"/>
    <property type="match status" value="1"/>
</dbReference>
<evidence type="ECO:0000313" key="3">
    <source>
        <dbReference type="EMBL" id="EGV43341.1"/>
    </source>
</evidence>
<gene>
    <name evidence="3" type="ORF">BZARG_1751</name>
</gene>
<dbReference type="EMBL" id="AFXZ01000029">
    <property type="protein sequence ID" value="EGV43341.1"/>
    <property type="molecule type" value="Genomic_DNA"/>
</dbReference>
<dbReference type="SMART" id="SM00450">
    <property type="entry name" value="RHOD"/>
    <property type="match status" value="2"/>
</dbReference>
<dbReference type="Proteomes" id="UP000003730">
    <property type="component" value="Unassembled WGS sequence"/>
</dbReference>
<dbReference type="Gene3D" id="3.40.250.10">
    <property type="entry name" value="Rhodanese-like domain"/>
    <property type="match status" value="2"/>
</dbReference>
<dbReference type="PROSITE" id="PS50206">
    <property type="entry name" value="RHODANESE_3"/>
    <property type="match status" value="2"/>
</dbReference>
<dbReference type="SUPFAM" id="SSF52821">
    <property type="entry name" value="Rhodanese/Cell cycle control phosphatase"/>
    <property type="match status" value="2"/>
</dbReference>
<dbReference type="RefSeq" id="WP_008637266.1">
    <property type="nucleotide sequence ID" value="NZ_AFXZ01000029.1"/>
</dbReference>
<dbReference type="eggNOG" id="COG0607">
    <property type="taxonomic scope" value="Bacteria"/>
</dbReference>
<dbReference type="PANTHER" id="PTHR43084">
    <property type="entry name" value="PERSULFIDE DIOXYGENASE ETHE1"/>
    <property type="match status" value="1"/>
</dbReference>
<evidence type="ECO:0000313" key="4">
    <source>
        <dbReference type="Proteomes" id="UP000003730"/>
    </source>
</evidence>
<sequence length="470" mass="51223">MKIEQIYTGCLAQGAYYIESQGEVAIIDPLREVKPYIDRAKKDNAKIKYIFETHFHADFVSGHVTLAKQTGADIVFGPTAKTSFDAVIAEDNQVFKLGDITITALHTPGHTMESTTYLLKDKNGKDYAIFSGDTLFLGDVGRPDLAQKAASMTQEELAGILYESLRTKIMTLADDVIVYPAHGAGSACGKNLSKETVGSIGDQKKTNYALRADMTKEEFIQEVTDGLAPPPKYFPLNVQMNKEGYDDIDVVLERGTQALSPDAFEAAANETEAVMLDVRHQDNFVKGHIPRSIFIGIDGGFAPWVGALIADVKQPILLIAPEGREEETITRLSRVGFDYTIGYLKGGFDAWKAAGKDTDSIKSIPATEFKTLLDTDNIPVFDVRKESEFTAAHIEGASLTSLDFLNSHLSEFPTKENFYVHCAGGYRSVIAASILKSRGIHNLVDVAGGFSAIKDAGIPVTDFVCPSTLK</sequence>
<dbReference type="AlphaFoldDB" id="G2EDT5"/>
<dbReference type="GO" id="GO:0016787">
    <property type="term" value="F:hydrolase activity"/>
    <property type="evidence" value="ECO:0007669"/>
    <property type="project" value="UniProtKB-KW"/>
</dbReference>
<dbReference type="InterPro" id="IPR036873">
    <property type="entry name" value="Rhodanese-like_dom_sf"/>
</dbReference>
<protein>
    <submittedName>
        <fullName evidence="3">MBL fold metallo-hydrolase</fullName>
    </submittedName>
</protein>
<dbReference type="InterPro" id="IPR001763">
    <property type="entry name" value="Rhodanese-like_dom"/>
</dbReference>
<comment type="caution">
    <text evidence="3">The sequence shown here is derived from an EMBL/GenBank/DDBJ whole genome shotgun (WGS) entry which is preliminary data.</text>
</comment>
<dbReference type="CDD" id="cd07724">
    <property type="entry name" value="POD-like_MBL-fold"/>
    <property type="match status" value="1"/>
</dbReference>
<keyword evidence="3" id="KW-0378">Hydrolase</keyword>
<dbReference type="FunFam" id="3.60.15.10:FF:000030">
    <property type="entry name" value="Metallo-beta-lactamase family protein"/>
    <property type="match status" value="1"/>
</dbReference>
<dbReference type="InterPro" id="IPR001279">
    <property type="entry name" value="Metallo-B-lactamas"/>
</dbReference>
<dbReference type="OrthoDB" id="9784009at2"/>
<dbReference type="InterPro" id="IPR044528">
    <property type="entry name" value="POD-like_MBL-fold"/>
</dbReference>
<dbReference type="GO" id="GO:0070813">
    <property type="term" value="P:hydrogen sulfide metabolic process"/>
    <property type="evidence" value="ECO:0007669"/>
    <property type="project" value="TreeGrafter"/>
</dbReference>
<dbReference type="PANTHER" id="PTHR43084:SF1">
    <property type="entry name" value="PERSULFIDE DIOXYGENASE ETHE1, MITOCHONDRIAL"/>
    <property type="match status" value="1"/>
</dbReference>
<name>G2EDT5_9FLAO</name>
<dbReference type="STRING" id="1046627.BZARG_1751"/>
<organism evidence="3 4">
    <name type="scientific">Bizionia argentinensis JUB59</name>
    <dbReference type="NCBI Taxonomy" id="1046627"/>
    <lineage>
        <taxon>Bacteria</taxon>
        <taxon>Pseudomonadati</taxon>
        <taxon>Bacteroidota</taxon>
        <taxon>Flavobacteriia</taxon>
        <taxon>Flavobacteriales</taxon>
        <taxon>Flavobacteriaceae</taxon>
        <taxon>Bizionia</taxon>
    </lineage>
</organism>
<dbReference type="GO" id="GO:0006749">
    <property type="term" value="P:glutathione metabolic process"/>
    <property type="evidence" value="ECO:0007669"/>
    <property type="project" value="InterPro"/>
</dbReference>
<dbReference type="InterPro" id="IPR051682">
    <property type="entry name" value="Mito_Persulfide_Diox"/>
</dbReference>
<dbReference type="CDD" id="cd00158">
    <property type="entry name" value="RHOD"/>
    <property type="match status" value="2"/>
</dbReference>
<keyword evidence="1" id="KW-0479">Metal-binding</keyword>
<dbReference type="eggNOG" id="COG0491">
    <property type="taxonomic scope" value="Bacteria"/>
</dbReference>
<dbReference type="GO" id="GO:0046872">
    <property type="term" value="F:metal ion binding"/>
    <property type="evidence" value="ECO:0007669"/>
    <property type="project" value="UniProtKB-KW"/>
</dbReference>
<dbReference type="InterPro" id="IPR036866">
    <property type="entry name" value="RibonucZ/Hydroxyglut_hydro"/>
</dbReference>